<proteinExistence type="predicted"/>
<feature type="compositionally biased region" description="Low complexity" evidence="1">
    <location>
        <begin position="44"/>
        <end position="54"/>
    </location>
</feature>
<feature type="compositionally biased region" description="Low complexity" evidence="1">
    <location>
        <begin position="289"/>
        <end position="298"/>
    </location>
</feature>
<evidence type="ECO:0000256" key="1">
    <source>
        <dbReference type="SAM" id="MobiDB-lite"/>
    </source>
</evidence>
<feature type="region of interest" description="Disordered" evidence="1">
    <location>
        <begin position="26"/>
        <end position="129"/>
    </location>
</feature>
<protein>
    <submittedName>
        <fullName evidence="3">Uncharacterized protein LOC113985173 isoform X1</fullName>
    </submittedName>
    <submittedName>
        <fullName evidence="4">Uncharacterized protein LOC113994679 isoform X1</fullName>
    </submittedName>
</protein>
<sequence length="396" mass="40539">MALSALWRRSASWRSALTRLVQLFRSPQSSGPRGSANLPPPAPLASSPGVALPPNTARGGPQGSGKPLAGADQSAPRGQLQPYGHQGRAVAPVPPAQHTQRSPAGSANPSGTPLGTGSPPDRSTPMDVDVTPALNISLASDVSMEEDAPRGCDLSLASDVSMEEDTARGCDLSLASDVSMEEDTPRGCDLSLASDVSMEEDTPRGCDLSLASDVAMEEDTSPPRHTTASHSAALQVQAIRDPGVTPASRALPRGKVLPKGTQGHLGCSPGAAGTSQDHGSSVPVPTDRGGTSSTSGTSPQHKIPSLCPPKKMPQKACSVPKPSQAVLSTGHRHAIGTKPQDSQQHVGTHLPPPQSSVPPHDTKLERRGTKRKRGSEPGAASKIKAPAAGAGAERLA</sequence>
<dbReference type="GeneID" id="113994679"/>
<dbReference type="Proteomes" id="UP000504627">
    <property type="component" value="Unplaced"/>
</dbReference>
<evidence type="ECO:0000313" key="4">
    <source>
        <dbReference type="RefSeq" id="XP_027589804.1"/>
    </source>
</evidence>
<gene>
    <name evidence="4" type="primary">LOC113994679</name>
    <name evidence="3" type="synonym">LOC113985173</name>
</gene>
<dbReference type="RefSeq" id="XP_027589804.1">
    <property type="nucleotide sequence ID" value="XM_027734003.2"/>
</dbReference>
<feature type="compositionally biased region" description="Polar residues" evidence="1">
    <location>
        <begin position="97"/>
        <end position="108"/>
    </location>
</feature>
<feature type="compositionally biased region" description="Polar residues" evidence="1">
    <location>
        <begin position="223"/>
        <end position="234"/>
    </location>
</feature>
<name>A0A6J2HPX2_9PASS</name>
<reference evidence="3 4" key="1">
    <citation type="submission" date="2025-04" db="UniProtKB">
        <authorList>
            <consortium name="RefSeq"/>
        </authorList>
    </citation>
    <scope>IDENTIFICATION</scope>
    <source>
        <tissue evidence="3 4">Muscle</tissue>
    </source>
</reference>
<dbReference type="RefSeq" id="XP_027571567.1">
    <property type="nucleotide sequence ID" value="XM_027715766.2"/>
</dbReference>
<evidence type="ECO:0000313" key="3">
    <source>
        <dbReference type="RefSeq" id="XP_027571567.1"/>
    </source>
</evidence>
<feature type="compositionally biased region" description="Low complexity" evidence="1">
    <location>
        <begin position="109"/>
        <end position="120"/>
    </location>
</feature>
<accession>A0A6J2HPX2</accession>
<evidence type="ECO:0000313" key="2">
    <source>
        <dbReference type="Proteomes" id="UP000504627"/>
    </source>
</evidence>
<dbReference type="AlphaFoldDB" id="A0A6J2HPX2"/>
<keyword evidence="2" id="KW-1185">Reference proteome</keyword>
<feature type="region of interest" description="Disordered" evidence="1">
    <location>
        <begin position="195"/>
        <end position="396"/>
    </location>
</feature>
<feature type="compositionally biased region" description="Low complexity" evidence="1">
    <location>
        <begin position="377"/>
        <end position="396"/>
    </location>
</feature>
<organism evidence="2 4">
    <name type="scientific">Pipra filicauda</name>
    <name type="common">Wire-tailed manakin</name>
    <dbReference type="NCBI Taxonomy" id="649802"/>
    <lineage>
        <taxon>Eukaryota</taxon>
        <taxon>Metazoa</taxon>
        <taxon>Chordata</taxon>
        <taxon>Craniata</taxon>
        <taxon>Vertebrata</taxon>
        <taxon>Euteleostomi</taxon>
        <taxon>Archelosauria</taxon>
        <taxon>Archosauria</taxon>
        <taxon>Dinosauria</taxon>
        <taxon>Saurischia</taxon>
        <taxon>Theropoda</taxon>
        <taxon>Coelurosauria</taxon>
        <taxon>Aves</taxon>
        <taxon>Neognathae</taxon>
        <taxon>Neoaves</taxon>
        <taxon>Telluraves</taxon>
        <taxon>Australaves</taxon>
        <taxon>Passeriformes</taxon>
        <taxon>Pipridae</taxon>
        <taxon>Pipra</taxon>
    </lineage>
</organism>